<evidence type="ECO:0000256" key="2">
    <source>
        <dbReference type="ARBA" id="ARBA00023002"/>
    </source>
</evidence>
<dbReference type="InterPro" id="IPR029479">
    <property type="entry name" value="Nitroreductase"/>
</dbReference>
<dbReference type="EMBL" id="JADIMU010000012">
    <property type="protein sequence ID" value="MBO8442429.1"/>
    <property type="molecule type" value="Genomic_DNA"/>
</dbReference>
<dbReference type="Pfam" id="PF00881">
    <property type="entry name" value="Nitroreductase"/>
    <property type="match status" value="1"/>
</dbReference>
<reference evidence="4" key="1">
    <citation type="submission" date="2020-10" db="EMBL/GenBank/DDBJ databases">
        <authorList>
            <person name="Gilroy R."/>
        </authorList>
    </citation>
    <scope>NUCLEOTIDE SEQUENCE</scope>
    <source>
        <strain evidence="4">11167</strain>
    </source>
</reference>
<proteinExistence type="inferred from homology"/>
<gene>
    <name evidence="4" type="ORF">IAC42_01510</name>
</gene>
<sequence length="180" mass="19998">MEAGQAIAERRSIRHFTHERVSDSDLDLLIEALRLAPSAHNRQNWVFKVLDGDDKDHLADIMLSLFDGDTSHLPSFCRTSRVTAKVIKGSDRLILCLKEKDALWDRLDLLSLGAAIENLCLQATSLGLGTLWICDTVYTEEKILEAFSLEGLELVSAIALGHPASIPAPRPRKAKEEILK</sequence>
<dbReference type="AlphaFoldDB" id="A0A9D9E6V4"/>
<evidence type="ECO:0000259" key="3">
    <source>
        <dbReference type="Pfam" id="PF00881"/>
    </source>
</evidence>
<dbReference type="Proteomes" id="UP000823633">
    <property type="component" value="Unassembled WGS sequence"/>
</dbReference>
<dbReference type="PANTHER" id="PTHR43673">
    <property type="entry name" value="NAD(P)H NITROREDUCTASE YDGI-RELATED"/>
    <property type="match status" value="1"/>
</dbReference>
<evidence type="ECO:0000313" key="4">
    <source>
        <dbReference type="EMBL" id="MBO8442429.1"/>
    </source>
</evidence>
<name>A0A9D9E6V4_9SPIR</name>
<comment type="similarity">
    <text evidence="1">Belongs to the nitroreductase family.</text>
</comment>
<dbReference type="PANTHER" id="PTHR43673:SF10">
    <property type="entry name" value="NADH DEHYDROGENASE_NAD(P)H NITROREDUCTASE XCC3605-RELATED"/>
    <property type="match status" value="1"/>
</dbReference>
<evidence type="ECO:0000313" key="5">
    <source>
        <dbReference type="Proteomes" id="UP000823633"/>
    </source>
</evidence>
<organism evidence="4 5">
    <name type="scientific">Candidatus Aphodenecus pullistercoris</name>
    <dbReference type="NCBI Taxonomy" id="2840669"/>
    <lineage>
        <taxon>Bacteria</taxon>
        <taxon>Pseudomonadati</taxon>
        <taxon>Spirochaetota</taxon>
        <taxon>Spirochaetia</taxon>
        <taxon>Spirochaetales</taxon>
        <taxon>Candidatus Aphodenecus</taxon>
    </lineage>
</organism>
<feature type="domain" description="Nitroreductase" evidence="3">
    <location>
        <begin position="7"/>
        <end position="162"/>
    </location>
</feature>
<keyword evidence="2" id="KW-0560">Oxidoreductase</keyword>
<dbReference type="GO" id="GO:0016491">
    <property type="term" value="F:oxidoreductase activity"/>
    <property type="evidence" value="ECO:0007669"/>
    <property type="project" value="UniProtKB-KW"/>
</dbReference>
<protein>
    <submittedName>
        <fullName evidence="4">Nitroreductase family protein</fullName>
    </submittedName>
</protein>
<dbReference type="Gene3D" id="3.40.109.10">
    <property type="entry name" value="NADH Oxidase"/>
    <property type="match status" value="1"/>
</dbReference>
<accession>A0A9D9E6V4</accession>
<dbReference type="InterPro" id="IPR000415">
    <property type="entry name" value="Nitroreductase-like"/>
</dbReference>
<comment type="caution">
    <text evidence="4">The sequence shown here is derived from an EMBL/GenBank/DDBJ whole genome shotgun (WGS) entry which is preliminary data.</text>
</comment>
<evidence type="ECO:0000256" key="1">
    <source>
        <dbReference type="ARBA" id="ARBA00007118"/>
    </source>
</evidence>
<reference evidence="4" key="2">
    <citation type="journal article" date="2021" name="PeerJ">
        <title>Extensive microbial diversity within the chicken gut microbiome revealed by metagenomics and culture.</title>
        <authorList>
            <person name="Gilroy R."/>
            <person name="Ravi A."/>
            <person name="Getino M."/>
            <person name="Pursley I."/>
            <person name="Horton D.L."/>
            <person name="Alikhan N.F."/>
            <person name="Baker D."/>
            <person name="Gharbi K."/>
            <person name="Hall N."/>
            <person name="Watson M."/>
            <person name="Adriaenssens E.M."/>
            <person name="Foster-Nyarko E."/>
            <person name="Jarju S."/>
            <person name="Secka A."/>
            <person name="Antonio M."/>
            <person name="Oren A."/>
            <person name="Chaudhuri R.R."/>
            <person name="La Ragione R."/>
            <person name="Hildebrand F."/>
            <person name="Pallen M.J."/>
        </authorList>
    </citation>
    <scope>NUCLEOTIDE SEQUENCE</scope>
    <source>
        <strain evidence="4">11167</strain>
    </source>
</reference>
<dbReference type="SUPFAM" id="SSF55469">
    <property type="entry name" value="FMN-dependent nitroreductase-like"/>
    <property type="match status" value="1"/>
</dbReference>